<reference evidence="9" key="1">
    <citation type="submission" date="2022-12" db="EMBL/GenBank/DDBJ databases">
        <title>Bacterial isolates from different developmental stages of Nematostella vectensis.</title>
        <authorList>
            <person name="Fraune S."/>
        </authorList>
    </citation>
    <scope>NUCLEOTIDE SEQUENCE</scope>
    <source>
        <strain evidence="9">G21630-S1</strain>
    </source>
</reference>
<name>A0ABT4LJ16_9PROT</name>
<dbReference type="InterPro" id="IPR001478">
    <property type="entry name" value="PDZ"/>
</dbReference>
<dbReference type="SUPFAM" id="SSF52096">
    <property type="entry name" value="ClpP/crotonase"/>
    <property type="match status" value="1"/>
</dbReference>
<keyword evidence="3 5" id="KW-0378">Hydrolase</keyword>
<dbReference type="SMART" id="SM00228">
    <property type="entry name" value="PDZ"/>
    <property type="match status" value="1"/>
</dbReference>
<evidence type="ECO:0000256" key="4">
    <source>
        <dbReference type="ARBA" id="ARBA00022825"/>
    </source>
</evidence>
<feature type="chain" id="PRO_5046312209" evidence="7">
    <location>
        <begin position="36"/>
        <end position="551"/>
    </location>
</feature>
<dbReference type="CDD" id="cd06782">
    <property type="entry name" value="cpPDZ_CPP-like"/>
    <property type="match status" value="1"/>
</dbReference>
<dbReference type="Gene3D" id="2.30.42.10">
    <property type="match status" value="1"/>
</dbReference>
<dbReference type="CDD" id="cd07560">
    <property type="entry name" value="Peptidase_S41_CPP"/>
    <property type="match status" value="1"/>
</dbReference>
<evidence type="ECO:0000313" key="9">
    <source>
        <dbReference type="EMBL" id="MCZ4280351.1"/>
    </source>
</evidence>
<dbReference type="Pfam" id="PF03572">
    <property type="entry name" value="Peptidase_S41"/>
    <property type="match status" value="1"/>
</dbReference>
<keyword evidence="10" id="KW-1185">Reference proteome</keyword>
<dbReference type="Proteomes" id="UP001069802">
    <property type="component" value="Unassembled WGS sequence"/>
</dbReference>
<dbReference type="PANTHER" id="PTHR32060:SF30">
    <property type="entry name" value="CARBOXY-TERMINAL PROCESSING PROTEASE CTPA"/>
    <property type="match status" value="1"/>
</dbReference>
<dbReference type="SMART" id="SM00245">
    <property type="entry name" value="TSPc"/>
    <property type="match status" value="1"/>
</dbReference>
<proteinExistence type="inferred from homology"/>
<dbReference type="NCBIfam" id="TIGR00225">
    <property type="entry name" value="prc"/>
    <property type="match status" value="1"/>
</dbReference>
<keyword evidence="4 5" id="KW-0720">Serine protease</keyword>
<dbReference type="Pfam" id="PF13180">
    <property type="entry name" value="PDZ_2"/>
    <property type="match status" value="1"/>
</dbReference>
<accession>A0ABT4LJ16</accession>
<dbReference type="RefSeq" id="WP_269422559.1">
    <property type="nucleotide sequence ID" value="NZ_JAPWGY010000002.1"/>
</dbReference>
<dbReference type="PANTHER" id="PTHR32060">
    <property type="entry name" value="TAIL-SPECIFIC PROTEASE"/>
    <property type="match status" value="1"/>
</dbReference>
<dbReference type="Gene3D" id="3.30.750.44">
    <property type="match status" value="1"/>
</dbReference>
<feature type="signal peptide" evidence="7">
    <location>
        <begin position="1"/>
        <end position="35"/>
    </location>
</feature>
<dbReference type="Gene3D" id="3.90.226.10">
    <property type="entry name" value="2-enoyl-CoA Hydratase, Chain A, domain 1"/>
    <property type="match status" value="1"/>
</dbReference>
<comment type="similarity">
    <text evidence="1 5">Belongs to the peptidase S41A family.</text>
</comment>
<evidence type="ECO:0000256" key="2">
    <source>
        <dbReference type="ARBA" id="ARBA00022670"/>
    </source>
</evidence>
<evidence type="ECO:0000259" key="8">
    <source>
        <dbReference type="PROSITE" id="PS50106"/>
    </source>
</evidence>
<keyword evidence="7" id="KW-0732">Signal</keyword>
<evidence type="ECO:0000313" key="10">
    <source>
        <dbReference type="Proteomes" id="UP001069802"/>
    </source>
</evidence>
<evidence type="ECO:0000256" key="6">
    <source>
        <dbReference type="SAM" id="MobiDB-lite"/>
    </source>
</evidence>
<organism evidence="9 10">
    <name type="scientific">Kiloniella laminariae</name>
    <dbReference type="NCBI Taxonomy" id="454162"/>
    <lineage>
        <taxon>Bacteria</taxon>
        <taxon>Pseudomonadati</taxon>
        <taxon>Pseudomonadota</taxon>
        <taxon>Alphaproteobacteria</taxon>
        <taxon>Rhodospirillales</taxon>
        <taxon>Kiloniellaceae</taxon>
        <taxon>Kiloniella</taxon>
    </lineage>
</organism>
<sequence>MPFCSFFSLRNLTRPLSLRSRISCLALIFLTAACSAPYHSSNQVYDKKTATALFSQGFDYVTEYYIDEIDVSRLALAGLDNLSTIDPDVEILDSGNALTVSYDGVPLSRYSYPDDLNSRSWALLTASAIESVKQQSPDFQQATGEQIYLAVFDGVVGELDRFSRYSAPEQATNNRDSRNGFGGLGIRYVKEEQGAHIISVMENTPAESVGLKAGDIIIAVNHSDIRKLSEDSITHLLKGPENSRVSLTVLRKETESAVKQQQLIFEVTRKRIVIQTITYIPHDNIAYIQISGFNKSTTTSLRSKVRKAQKEMGKDLKGYILDLRNNGGGLLSEAISAADLFIPNGTIVSTRGRHPDSHQYNDAHSTDFAQGLPVIVLVNAYSASSSEILAAALQDSERAIVIGSNSFGKGTVQKVFELPNRSEIAITWARFHAPSGYAIQGRGIIPDICTTNSSVKTVDDVIAQLKSGTLPISSETRTVSLLPEDEDALEKLKAICPQSAQPSELEEDVAEMLLMTPALLSLAKGELEHGKTREIADESVEESAQLPETIQ</sequence>
<evidence type="ECO:0000256" key="7">
    <source>
        <dbReference type="SAM" id="SignalP"/>
    </source>
</evidence>
<keyword evidence="2 5" id="KW-0645">Protease</keyword>
<dbReference type="InterPro" id="IPR005151">
    <property type="entry name" value="Tail-specific_protease"/>
</dbReference>
<gene>
    <name evidence="9" type="ORF">O4H49_06160</name>
</gene>
<evidence type="ECO:0000256" key="5">
    <source>
        <dbReference type="RuleBase" id="RU004404"/>
    </source>
</evidence>
<dbReference type="SUPFAM" id="SSF50156">
    <property type="entry name" value="PDZ domain-like"/>
    <property type="match status" value="1"/>
</dbReference>
<evidence type="ECO:0000256" key="3">
    <source>
        <dbReference type="ARBA" id="ARBA00022801"/>
    </source>
</evidence>
<dbReference type="PROSITE" id="PS50106">
    <property type="entry name" value="PDZ"/>
    <property type="match status" value="1"/>
</dbReference>
<dbReference type="InterPro" id="IPR004447">
    <property type="entry name" value="Peptidase_S41A"/>
</dbReference>
<dbReference type="InterPro" id="IPR029045">
    <property type="entry name" value="ClpP/crotonase-like_dom_sf"/>
</dbReference>
<feature type="domain" description="PDZ" evidence="8">
    <location>
        <begin position="170"/>
        <end position="238"/>
    </location>
</feature>
<dbReference type="EMBL" id="JAPWGY010000002">
    <property type="protein sequence ID" value="MCZ4280351.1"/>
    <property type="molecule type" value="Genomic_DNA"/>
</dbReference>
<protein>
    <submittedName>
        <fullName evidence="9">S41 family peptidase</fullName>
    </submittedName>
</protein>
<dbReference type="InterPro" id="IPR036034">
    <property type="entry name" value="PDZ_sf"/>
</dbReference>
<feature type="region of interest" description="Disordered" evidence="6">
    <location>
        <begin position="530"/>
        <end position="551"/>
    </location>
</feature>
<evidence type="ECO:0000256" key="1">
    <source>
        <dbReference type="ARBA" id="ARBA00009179"/>
    </source>
</evidence>
<comment type="caution">
    <text evidence="9">The sequence shown here is derived from an EMBL/GenBank/DDBJ whole genome shotgun (WGS) entry which is preliminary data.</text>
</comment>